<dbReference type="InterPro" id="IPR021503">
    <property type="entry name" value="DUF3110"/>
</dbReference>
<feature type="region of interest" description="Disordered" evidence="1">
    <location>
        <begin position="36"/>
        <end position="58"/>
    </location>
</feature>
<reference evidence="2 3" key="1">
    <citation type="journal article" date="2018" name="Sci. Rep.">
        <title>Raphidocelis subcapitata (=Pseudokirchneriella subcapitata) provides an insight into genome evolution and environmental adaptations in the Sphaeropleales.</title>
        <authorList>
            <person name="Suzuki S."/>
            <person name="Yamaguchi H."/>
            <person name="Nakajima N."/>
            <person name="Kawachi M."/>
        </authorList>
    </citation>
    <scope>NUCLEOTIDE SEQUENCE [LARGE SCALE GENOMIC DNA]</scope>
    <source>
        <strain evidence="2 3">NIES-35</strain>
    </source>
</reference>
<dbReference type="Pfam" id="PF11360">
    <property type="entry name" value="DUF3110"/>
    <property type="match status" value="1"/>
</dbReference>
<dbReference type="EMBL" id="BDRX01000115">
    <property type="protein sequence ID" value="GBF98041.1"/>
    <property type="molecule type" value="Genomic_DNA"/>
</dbReference>
<gene>
    <name evidence="2" type="ORF">Rsub_10269</name>
</gene>
<protein>
    <submittedName>
        <fullName evidence="2">Uncharacterized protein</fullName>
    </submittedName>
</protein>
<dbReference type="InParanoid" id="A0A2V0PDW3"/>
<sequence length="310" mass="31204">MRGMHPSCQCRSAGSVPLVAAGQRRCAVAAAAAASGGGRRSSLDGGVAAPLSHQQRPLQQQAAAAGPSVAEAATLCAGRALAAAPLTSPAGAAFAWAAAMAAMRPLAAPRAADAAPLRLPEVFVILFSAGGADVAPVGEGIYSLRMPGLDGLPSETILAFERRTDCERYSALVEAEGIVDGAAAAVVGLPPCELAAFCADAGYGCRLELAGSALLPPAASVPMTDFERAARLRAGTGFRVLEEEPPRGPAPAATGQHPGAPSAQATQAPSRRPRAHAPPPLGSWLQRPRPMSGGIADLVAALEVLLPRDS</sequence>
<accession>A0A2V0PDW3</accession>
<evidence type="ECO:0000313" key="2">
    <source>
        <dbReference type="EMBL" id="GBF98041.1"/>
    </source>
</evidence>
<dbReference type="OrthoDB" id="515121at2759"/>
<evidence type="ECO:0000313" key="3">
    <source>
        <dbReference type="Proteomes" id="UP000247498"/>
    </source>
</evidence>
<dbReference type="AlphaFoldDB" id="A0A2V0PDW3"/>
<proteinExistence type="predicted"/>
<name>A0A2V0PDW3_9CHLO</name>
<feature type="region of interest" description="Disordered" evidence="1">
    <location>
        <begin position="241"/>
        <end position="289"/>
    </location>
</feature>
<dbReference type="Proteomes" id="UP000247498">
    <property type="component" value="Unassembled WGS sequence"/>
</dbReference>
<organism evidence="2 3">
    <name type="scientific">Raphidocelis subcapitata</name>
    <dbReference type="NCBI Taxonomy" id="307507"/>
    <lineage>
        <taxon>Eukaryota</taxon>
        <taxon>Viridiplantae</taxon>
        <taxon>Chlorophyta</taxon>
        <taxon>core chlorophytes</taxon>
        <taxon>Chlorophyceae</taxon>
        <taxon>CS clade</taxon>
        <taxon>Sphaeropleales</taxon>
        <taxon>Selenastraceae</taxon>
        <taxon>Raphidocelis</taxon>
    </lineage>
</organism>
<comment type="caution">
    <text evidence="2">The sequence shown here is derived from an EMBL/GenBank/DDBJ whole genome shotgun (WGS) entry which is preliminary data.</text>
</comment>
<evidence type="ECO:0000256" key="1">
    <source>
        <dbReference type="SAM" id="MobiDB-lite"/>
    </source>
</evidence>
<keyword evidence="3" id="KW-1185">Reference proteome</keyword>